<reference evidence="3 4" key="1">
    <citation type="submission" date="2018-06" db="EMBL/GenBank/DDBJ databases">
        <title>Streptacidiphilus pinicola sp. nov., isolated from pine grove soil.</title>
        <authorList>
            <person name="Roh S.G."/>
            <person name="Park S."/>
            <person name="Kim M.-K."/>
            <person name="Yun B.-R."/>
            <person name="Park J."/>
            <person name="Kim M.J."/>
            <person name="Kim Y.S."/>
            <person name="Kim S.B."/>
        </authorList>
    </citation>
    <scope>NUCLEOTIDE SEQUENCE [LARGE SCALE GENOMIC DNA]</scope>
    <source>
        <strain evidence="3 4">MMS16-CNU450</strain>
    </source>
</reference>
<gene>
    <name evidence="3" type="ORF">DN069_21080</name>
</gene>
<dbReference type="Pfam" id="PF18911">
    <property type="entry name" value="PKD_4"/>
    <property type="match status" value="1"/>
</dbReference>
<name>A0A2X0IF33_9ACTN</name>
<dbReference type="InterPro" id="IPR013783">
    <property type="entry name" value="Ig-like_fold"/>
</dbReference>
<dbReference type="CDD" id="cd00146">
    <property type="entry name" value="PKD"/>
    <property type="match status" value="1"/>
</dbReference>
<evidence type="ECO:0000313" key="4">
    <source>
        <dbReference type="Proteomes" id="UP000248889"/>
    </source>
</evidence>
<dbReference type="InterPro" id="IPR035986">
    <property type="entry name" value="PKD_dom_sf"/>
</dbReference>
<feature type="domain" description="PKD" evidence="2">
    <location>
        <begin position="519"/>
        <end position="590"/>
    </location>
</feature>
<keyword evidence="4" id="KW-1185">Reference proteome</keyword>
<accession>A0A2X0IF33</accession>
<protein>
    <recommendedName>
        <fullName evidence="2">PKD domain-containing protein</fullName>
    </recommendedName>
</protein>
<dbReference type="SUPFAM" id="SSF49299">
    <property type="entry name" value="PKD domain"/>
    <property type="match status" value="2"/>
</dbReference>
<dbReference type="AlphaFoldDB" id="A0A2X0IF33"/>
<feature type="domain" description="PKD" evidence="2">
    <location>
        <begin position="440"/>
        <end position="469"/>
    </location>
</feature>
<evidence type="ECO:0000313" key="3">
    <source>
        <dbReference type="EMBL" id="RAG83652.1"/>
    </source>
</evidence>
<dbReference type="Gene3D" id="2.160.20.10">
    <property type="entry name" value="Single-stranded right-handed beta-helix, Pectin lyase-like"/>
    <property type="match status" value="1"/>
</dbReference>
<evidence type="ECO:0000256" key="1">
    <source>
        <dbReference type="SAM" id="MobiDB-lite"/>
    </source>
</evidence>
<dbReference type="SUPFAM" id="SSF51126">
    <property type="entry name" value="Pectin lyase-like"/>
    <property type="match status" value="1"/>
</dbReference>
<dbReference type="Gene3D" id="2.60.40.10">
    <property type="entry name" value="Immunoglobulins"/>
    <property type="match status" value="2"/>
</dbReference>
<dbReference type="Proteomes" id="UP000248889">
    <property type="component" value="Unassembled WGS sequence"/>
</dbReference>
<dbReference type="EMBL" id="QKYN01000082">
    <property type="protein sequence ID" value="RAG83652.1"/>
    <property type="molecule type" value="Genomic_DNA"/>
</dbReference>
<proteinExistence type="predicted"/>
<dbReference type="OrthoDB" id="226690at2"/>
<evidence type="ECO:0000259" key="2">
    <source>
        <dbReference type="PROSITE" id="PS50093"/>
    </source>
</evidence>
<comment type="caution">
    <text evidence="3">The sequence shown here is derived from an EMBL/GenBank/DDBJ whole genome shotgun (WGS) entry which is preliminary data.</text>
</comment>
<dbReference type="InterPro" id="IPR000601">
    <property type="entry name" value="PKD_dom"/>
</dbReference>
<dbReference type="InterPro" id="IPR011050">
    <property type="entry name" value="Pectin_lyase_fold/virulence"/>
</dbReference>
<dbReference type="GO" id="GO:0005975">
    <property type="term" value="P:carbohydrate metabolic process"/>
    <property type="evidence" value="ECO:0007669"/>
    <property type="project" value="UniProtKB-ARBA"/>
</dbReference>
<dbReference type="PROSITE" id="PS50093">
    <property type="entry name" value="PKD"/>
    <property type="match status" value="2"/>
</dbReference>
<organism evidence="3 4">
    <name type="scientific">Streptacidiphilus pinicola</name>
    <dbReference type="NCBI Taxonomy" id="2219663"/>
    <lineage>
        <taxon>Bacteria</taxon>
        <taxon>Bacillati</taxon>
        <taxon>Actinomycetota</taxon>
        <taxon>Actinomycetes</taxon>
        <taxon>Kitasatosporales</taxon>
        <taxon>Streptomycetaceae</taxon>
        <taxon>Streptacidiphilus</taxon>
    </lineage>
</organism>
<dbReference type="InterPro" id="IPR022409">
    <property type="entry name" value="PKD/Chitinase_dom"/>
</dbReference>
<dbReference type="Pfam" id="PF00801">
    <property type="entry name" value="PKD"/>
    <property type="match status" value="1"/>
</dbReference>
<feature type="region of interest" description="Disordered" evidence="1">
    <location>
        <begin position="1"/>
        <end position="29"/>
    </location>
</feature>
<dbReference type="InterPro" id="IPR012334">
    <property type="entry name" value="Pectin_lyas_fold"/>
</dbReference>
<sequence>MSEPQGSGPRGVRPWHPDPLATVAPSRSNPATGYRFRATSVLWHDPRAVLADQGWGDAMKRARLSGALVLAVVAAGLTLPASSAAAAGTDLYVDNQLAGCSNNGPGTAAQPYCSLQTAVDAAQPGDTVHVQGWGQYGDVDLTHSGTPGAPITIAGAGHLTRLSVTGAHDLRLQGLSATTMQLTSAHAVTLDGFGMLAGTAATGLEIGGDSSQITVSRSFLYDAGTAVQVDPGSSDVVLTTDWISAGTLGVHVSAAAGVDLVSSTLDGGAAAAPPITVDHASTGTVIENNVFAGPITVVADSTVGAKVDYNLGYTVNGSPLYEWAGRAINDVPAFRSASGQGAHDLGAGAWTGASNPRVTNTLQIDSADALAPGELPTDARGNARVDDPLVSNSGTGVGYYDRGALEAQDPFQAESPTLSADNVAYGSTVAFTAVDDNPWGDTVSRTYDFGDGTSEATTTAPVVHHTYAAVPGGGSKRYQVTVTETSPTDGTQHSFTLWETVNPPGPLQVFYPRLGAEPSAPLNVVFAGADFHSPFTISSCTADFGDGSKPVTGSCWNLPHTYARAGLYTVRVKVTDAGGQTASIRQNISVGPQFTRTTPVTTLDTYRGTGTSRSVVGPGRTLRLKVAGVAGVPGDAAAVRLNVTAVGAGMSGSVTAYAEGRTRPGLPTVLYPARQASSSLIDVPVGAGGYVDLTNLSGRAYLSAEVEGYSTLTPGTQGLVFVPEASIGYPTQWLAVLDTTQSQHPAKIGPGGSMRFSAVPGPSAPNTTWSYATGEGSPLVELSVTTSGSTAFSRLTFQGGRGAGPGADGVYAYPGQRHTTTLLVPVAPDGTVTVRNSAGWTNVRAEVEGFYLPAASAPSTQAMVTVASTPVFDTLTGLGVRRGPITGNGAVWVKVAGVAGIPAGATAVAVRLAALNAHYSGGIVDYRSYGGALTVTAGQNIASLVYLPVVNGWIKLNIGDLSPFDLTASVEGYSAG</sequence>
<dbReference type="SMART" id="SM00089">
    <property type="entry name" value="PKD"/>
    <property type="match status" value="1"/>
</dbReference>